<dbReference type="AlphaFoldDB" id="A0A9D1UI51"/>
<keyword evidence="2" id="KW-0732">Signal</keyword>
<organism evidence="4 5">
    <name type="scientific">Candidatus Onthomorpha intestinigallinarum</name>
    <dbReference type="NCBI Taxonomy" id="2840880"/>
    <lineage>
        <taxon>Bacteria</taxon>
        <taxon>Pseudomonadati</taxon>
        <taxon>Bacteroidota</taxon>
        <taxon>Bacteroidia</taxon>
        <taxon>Bacteroidales</taxon>
        <taxon>Candidatus Onthomorpha</taxon>
    </lineage>
</organism>
<dbReference type="Pfam" id="PF01476">
    <property type="entry name" value="LysM"/>
    <property type="match status" value="2"/>
</dbReference>
<dbReference type="PANTHER" id="PTHR33734:SF22">
    <property type="entry name" value="MEMBRANE-BOUND LYTIC MUREIN TRANSGLYCOSYLASE D"/>
    <property type="match status" value="1"/>
</dbReference>
<evidence type="ECO:0000256" key="2">
    <source>
        <dbReference type="SAM" id="SignalP"/>
    </source>
</evidence>
<dbReference type="Gene3D" id="1.10.530.10">
    <property type="match status" value="1"/>
</dbReference>
<dbReference type="SMART" id="SM00257">
    <property type="entry name" value="LysM"/>
    <property type="match status" value="2"/>
</dbReference>
<feature type="chain" id="PRO_5039731373" evidence="2">
    <location>
        <begin position="21"/>
        <end position="521"/>
    </location>
</feature>
<comment type="similarity">
    <text evidence="1">Belongs to the transglycosylase Slt family.</text>
</comment>
<dbReference type="Proteomes" id="UP000824267">
    <property type="component" value="Unassembled WGS sequence"/>
</dbReference>
<dbReference type="GO" id="GO:0008933">
    <property type="term" value="F:peptidoglycan lytic transglycosylase activity"/>
    <property type="evidence" value="ECO:0007669"/>
    <property type="project" value="InterPro"/>
</dbReference>
<sequence length="521" mass="59971">MRLVFFTVIFSLFVCTNLFAQDDDYGVFVEFERNYDSLLQGYYMKQIAKVRTQKYDYKQDYSFVSAASVPDSVMAGRLKAIPSVIPLTYNDKVRAHIIYYVDKIGDRVGVMLGLSRYYFPIFENILDRVGVPSELKYLVVIESALNPRAVSRVGATGLWQFMYATGRMYDLRVNSVVDDRRDPIKSTLAAAKYLKDLYGIYNDWTLALAAYNCGPGNVNKAIRRSGKDDFWGIYDFLPRETRSYVPAYIAATYVMNYYKEHGIKEEKISYPYSLITDTIMVRKDVHFGQISSVLNIPFEQLRDLNPQYKMDMIPGAQGNYSLKMPLRYINDYISLEDSISNYDRAKYFEDEKNGEELLDGDEVEYRYRTVYHKIRRNETWSSIARKYGVNVSDLKKWNPKASRKRYLYAGQLLAVKQKEAYKKQVTASAQTEDETKVSVEKSLLSSDNQAIDNQPTAEEVIKKTSGQKPKQTIVKHKVKKGETVGKIAKKYGVSEAQIRKLNNMSLKSSSRIKAGQVLRIK</sequence>
<protein>
    <submittedName>
        <fullName evidence="4">Transglycosylase SLT domain-containing protein</fullName>
    </submittedName>
</protein>
<feature type="signal peptide" evidence="2">
    <location>
        <begin position="1"/>
        <end position="20"/>
    </location>
</feature>
<dbReference type="CDD" id="cd16894">
    <property type="entry name" value="MltD-like"/>
    <property type="match status" value="1"/>
</dbReference>
<accession>A0A9D1UI51</accession>
<evidence type="ECO:0000313" key="5">
    <source>
        <dbReference type="Proteomes" id="UP000824267"/>
    </source>
</evidence>
<dbReference type="PROSITE" id="PS00922">
    <property type="entry name" value="TRANSGLYCOSYLASE"/>
    <property type="match status" value="1"/>
</dbReference>
<dbReference type="SUPFAM" id="SSF54106">
    <property type="entry name" value="LysM domain"/>
    <property type="match status" value="2"/>
</dbReference>
<reference evidence="4" key="1">
    <citation type="journal article" date="2021" name="PeerJ">
        <title>Extensive microbial diversity within the chicken gut microbiome revealed by metagenomics and culture.</title>
        <authorList>
            <person name="Gilroy R."/>
            <person name="Ravi A."/>
            <person name="Getino M."/>
            <person name="Pursley I."/>
            <person name="Horton D.L."/>
            <person name="Alikhan N.F."/>
            <person name="Baker D."/>
            <person name="Gharbi K."/>
            <person name="Hall N."/>
            <person name="Watson M."/>
            <person name="Adriaenssens E.M."/>
            <person name="Foster-Nyarko E."/>
            <person name="Jarju S."/>
            <person name="Secka A."/>
            <person name="Antonio M."/>
            <person name="Oren A."/>
            <person name="Chaudhuri R.R."/>
            <person name="La Ragione R."/>
            <person name="Hildebrand F."/>
            <person name="Pallen M.J."/>
        </authorList>
    </citation>
    <scope>NUCLEOTIDE SEQUENCE</scope>
    <source>
        <strain evidence="4">Gambia16-930</strain>
    </source>
</reference>
<feature type="domain" description="LysM" evidence="3">
    <location>
        <begin position="370"/>
        <end position="415"/>
    </location>
</feature>
<evidence type="ECO:0000313" key="4">
    <source>
        <dbReference type="EMBL" id="HIW87496.1"/>
    </source>
</evidence>
<dbReference type="Pfam" id="PF01464">
    <property type="entry name" value="SLT"/>
    <property type="match status" value="1"/>
</dbReference>
<dbReference type="CDD" id="cd00118">
    <property type="entry name" value="LysM"/>
    <property type="match status" value="2"/>
</dbReference>
<reference evidence="4" key="2">
    <citation type="submission" date="2021-04" db="EMBL/GenBank/DDBJ databases">
        <authorList>
            <person name="Gilroy R."/>
        </authorList>
    </citation>
    <scope>NUCLEOTIDE SEQUENCE</scope>
    <source>
        <strain evidence="4">Gambia16-930</strain>
    </source>
</reference>
<feature type="domain" description="LysM" evidence="3">
    <location>
        <begin position="474"/>
        <end position="520"/>
    </location>
</feature>
<dbReference type="PANTHER" id="PTHR33734">
    <property type="entry name" value="LYSM DOMAIN-CONTAINING GPI-ANCHORED PROTEIN 2"/>
    <property type="match status" value="1"/>
</dbReference>
<dbReference type="InterPro" id="IPR000189">
    <property type="entry name" value="Transglyc_AS"/>
</dbReference>
<dbReference type="GO" id="GO:0000270">
    <property type="term" value="P:peptidoglycan metabolic process"/>
    <property type="evidence" value="ECO:0007669"/>
    <property type="project" value="InterPro"/>
</dbReference>
<comment type="caution">
    <text evidence="4">The sequence shown here is derived from an EMBL/GenBank/DDBJ whole genome shotgun (WGS) entry which is preliminary data.</text>
</comment>
<evidence type="ECO:0000259" key="3">
    <source>
        <dbReference type="PROSITE" id="PS51782"/>
    </source>
</evidence>
<dbReference type="InterPro" id="IPR023346">
    <property type="entry name" value="Lysozyme-like_dom_sf"/>
</dbReference>
<dbReference type="InterPro" id="IPR036779">
    <property type="entry name" value="LysM_dom_sf"/>
</dbReference>
<name>A0A9D1UI51_9BACT</name>
<dbReference type="InterPro" id="IPR008258">
    <property type="entry name" value="Transglycosylase_SLT_dom_1"/>
</dbReference>
<dbReference type="SUPFAM" id="SSF53955">
    <property type="entry name" value="Lysozyme-like"/>
    <property type="match status" value="1"/>
</dbReference>
<dbReference type="GO" id="GO:0016020">
    <property type="term" value="C:membrane"/>
    <property type="evidence" value="ECO:0007669"/>
    <property type="project" value="InterPro"/>
</dbReference>
<dbReference type="EMBL" id="DXGG01000138">
    <property type="protein sequence ID" value="HIW87496.1"/>
    <property type="molecule type" value="Genomic_DNA"/>
</dbReference>
<proteinExistence type="inferred from homology"/>
<dbReference type="PROSITE" id="PS51782">
    <property type="entry name" value="LYSM"/>
    <property type="match status" value="2"/>
</dbReference>
<evidence type="ECO:0000256" key="1">
    <source>
        <dbReference type="ARBA" id="ARBA00007734"/>
    </source>
</evidence>
<dbReference type="InterPro" id="IPR018392">
    <property type="entry name" value="LysM"/>
</dbReference>
<dbReference type="Gene3D" id="3.10.350.10">
    <property type="entry name" value="LysM domain"/>
    <property type="match status" value="2"/>
</dbReference>
<gene>
    <name evidence="4" type="ORF">IAC47_04390</name>
</gene>